<dbReference type="InterPro" id="IPR052511">
    <property type="entry name" value="ATP-dep_Helicase"/>
</dbReference>
<dbReference type="InterPro" id="IPR055367">
    <property type="entry name" value="WH4_Lhr"/>
</dbReference>
<keyword evidence="3 12" id="KW-0378">Hydrolase</keyword>
<dbReference type="InterPro" id="IPR001650">
    <property type="entry name" value="Helicase_C-like"/>
</dbReference>
<dbReference type="InterPro" id="IPR045628">
    <property type="entry name" value="Lhr_WH_dom"/>
</dbReference>
<dbReference type="CDD" id="cd17922">
    <property type="entry name" value="DEXHc_LHR-like"/>
    <property type="match status" value="1"/>
</dbReference>
<evidence type="ECO:0000256" key="3">
    <source>
        <dbReference type="ARBA" id="ARBA00022801"/>
    </source>
</evidence>
<dbReference type="SMART" id="SM00487">
    <property type="entry name" value="DEXDc"/>
    <property type="match status" value="1"/>
</dbReference>
<keyword evidence="7" id="KW-0234">DNA repair</keyword>
<dbReference type="PANTHER" id="PTHR47962:SF5">
    <property type="entry name" value="ATP-DEPENDENT HELICASE LHR-RELATED"/>
    <property type="match status" value="1"/>
</dbReference>
<dbReference type="Proteomes" id="UP001219037">
    <property type="component" value="Chromosome"/>
</dbReference>
<keyword evidence="13" id="KW-1185">Reference proteome</keyword>
<evidence type="ECO:0000256" key="8">
    <source>
        <dbReference type="ARBA" id="ARBA00023235"/>
    </source>
</evidence>
<dbReference type="RefSeq" id="WP_278158463.1">
    <property type="nucleotide sequence ID" value="NZ_CP121252.1"/>
</dbReference>
<dbReference type="PANTHER" id="PTHR47962">
    <property type="entry name" value="ATP-DEPENDENT HELICASE LHR-RELATED-RELATED"/>
    <property type="match status" value="1"/>
</dbReference>
<feature type="compositionally biased region" description="Low complexity" evidence="9">
    <location>
        <begin position="993"/>
        <end position="1012"/>
    </location>
</feature>
<evidence type="ECO:0000259" key="10">
    <source>
        <dbReference type="PROSITE" id="PS51192"/>
    </source>
</evidence>
<feature type="compositionally biased region" description="Polar residues" evidence="9">
    <location>
        <begin position="1352"/>
        <end position="1362"/>
    </location>
</feature>
<dbReference type="GO" id="GO:0004386">
    <property type="term" value="F:helicase activity"/>
    <property type="evidence" value="ECO:0007669"/>
    <property type="project" value="UniProtKB-KW"/>
</dbReference>
<dbReference type="InterPro" id="IPR011545">
    <property type="entry name" value="DEAD/DEAH_box_helicase_dom"/>
</dbReference>
<dbReference type="Pfam" id="PF08494">
    <property type="entry name" value="DEAD_assoc"/>
    <property type="match status" value="1"/>
</dbReference>
<dbReference type="Pfam" id="PF00271">
    <property type="entry name" value="Helicase_C"/>
    <property type="match status" value="1"/>
</dbReference>
<accession>A0ABY8H7M2</accession>
<feature type="compositionally biased region" description="Low complexity" evidence="9">
    <location>
        <begin position="1551"/>
        <end position="1566"/>
    </location>
</feature>
<dbReference type="EC" id="3.6.4.-" evidence="12"/>
<dbReference type="SMART" id="SM00490">
    <property type="entry name" value="HELICc"/>
    <property type="match status" value="1"/>
</dbReference>
<dbReference type="InterPro" id="IPR055369">
    <property type="entry name" value="WH2_Lhr"/>
</dbReference>
<evidence type="ECO:0000256" key="6">
    <source>
        <dbReference type="ARBA" id="ARBA00023125"/>
    </source>
</evidence>
<keyword evidence="5" id="KW-0067">ATP-binding</keyword>
<gene>
    <name evidence="12" type="ORF">P8192_03225</name>
</gene>
<dbReference type="EMBL" id="CP121252">
    <property type="protein sequence ID" value="WFP17152.1"/>
    <property type="molecule type" value="Genomic_DNA"/>
</dbReference>
<dbReference type="Gene3D" id="3.40.50.300">
    <property type="entry name" value="P-loop containing nucleotide triphosphate hydrolases"/>
    <property type="match status" value="2"/>
</dbReference>
<feature type="domain" description="Helicase ATP-binding" evidence="10">
    <location>
        <begin position="41"/>
        <end position="241"/>
    </location>
</feature>
<reference evidence="12 13" key="1">
    <citation type="submission" date="2023-04" db="EMBL/GenBank/DDBJ databases">
        <title>Funneling lignin-derived compounds into biodiesel using alkali-halophilic Citricoccus sp. P2.</title>
        <authorList>
            <person name="Luo C.-B."/>
        </authorList>
    </citation>
    <scope>NUCLEOTIDE SEQUENCE [LARGE SCALE GENOMIC DNA]</scope>
    <source>
        <strain evidence="12 13">P2</strain>
    </source>
</reference>
<feature type="compositionally biased region" description="Low complexity" evidence="9">
    <location>
        <begin position="1385"/>
        <end position="1405"/>
    </location>
</feature>
<sequence length="1675" mass="177675">MADSPVSSVQSDAVLARFSPSTRAWFEGAFDAPTAAQVGAWDAISTGQHALVVAPTGSGKTLAAFLWALDGFLRDADQPAAGEQPRRGTRVLYISPLKALGVDVERNLRAPLIGISQTALREGVTVPEVSVGVRSGDTSARDRRRLVSTPPDILITTPESLYLMLTSQARSTLAGVETVIIDEVHAVAGDKRGAHLALSLERLDALLAETGRRVQRIGLSATVSPTEEVARFVGGVQPVTVVDPGSAKSWDLTVSVPVEDMTDLPGAAGAGSGAAVGPGFGEAGSGPGLQPHASLWPHVEERIVDVVAENRSTIVFANSRRLAERLTGRLNEIWAERQLGAADSGAETGTDTAEIEFARAHHGSVSKEQRALVEDALKSGRLRCVVATSSLELGIDMGAVDVVVQVEAPPSVASGLQRVGRAGHQVGETSVGWFFPKQRGDLVTTAVVTERMRAGQIETLRVPTNPLDVLAQQTVAAVALDEVDAESWFDLVRRAAPFTTLPHSVFESVLDLLAGRYPSDEFAELKPRVVWDREAGTLTGRPGAQRLAVTSGGTIPDRGLFGVFLAGSENEGSGSGSAGTARTGGRRVGELDEEMVYESRVGDVIILGATSWQIQDITHDRVLVVPAFGQPGRLPFWRGDAEGRPLELGRALGAFRREVHGTADAGSVDSEGRAEPRARLSAAGLDAWATDNLLNYLRAQAEATGQLPTERTLVVERFQDELGDWRVVLHSPFGMSVHAPWALAVGARLRARYGMDGQAMAADDGIVLRVPLMDDEPPGAELFTFETDELDELVRTEVGSSALFAARFRENAARALLLPRRDPGKRTPLWQQRQRSAQLLEVARKHPRFPIILETVRECLQDVYNLPGLTEVMQQLSAKSVRLVETTTPTPSPFAQSLLFGYTAQFMYEGDSPLAERRAAALSLDPGLLADLLGTAELRDLLDPQVIADVEAQLQRRSPAHRAHGIEGAADLLRLLGPLSAEGLAERLTGDGESSAGATEESAEPTESTASVATARAHAESLVRSNRAFSMRIGGETVFAAVEDAARLRDALGVPLPMGIPTVFIEPVADPLADVVARYARTHGPFTAAEAGAAVGLAPAVVFQTLQRLAADQRVSSGAFRPRPVVENDPARHDAGPWQQEWCDTEVLRRIRRRSLAALRAEVEPVEQATYTRFLLDWQGIQPRRSTGAAPTTAGPEALDQLASALDQLAGYPAPASAWESSLLPARVPGYTPSLLDQLLSTGEFLWTGTADAPGQDGWLAFHPADAADLTVAEPADDDATAFAMTPAHRALLSVLRGTGAWFFPALAEQVRLKHPEAETTQTQLADALWDLVWAGHLTNDTFAPLRGLLGQGTTAHRTPTPRNRARAGRPSRGQRLARLQRLDGSSASLSGSPGPSGTLGTAGSTELGALSPLSARDQARTAGRWSLAPAPADGAGATTLRAHTQAEALLDRYGVITRGSVQAEQLPGGFATQYRLLTRMEEAGQVRRGYFIDRLGAAQFSTAATVDRLRGFTASEQSSTRRSAPVAVALAATDPANPYGAALPWPDTTASAAGNSGTTGISGTSGRHRPGRKAGAMVVLVDGELVLYLERGGRSVLNFIDDAGAPHDASAPDDDAADTLRAAARALHAALTAARVPRLATERVNGEPVLGTPLATALIEAGFYSSPSGVRFRS</sequence>
<dbReference type="PROSITE" id="PS51192">
    <property type="entry name" value="HELICASE_ATP_BIND_1"/>
    <property type="match status" value="1"/>
</dbReference>
<dbReference type="InterPro" id="IPR013701">
    <property type="entry name" value="Lhr-like_DEAD/DEAH_assoc"/>
</dbReference>
<keyword evidence="8" id="KW-0413">Isomerase</keyword>
<keyword evidence="6" id="KW-0238">DNA-binding</keyword>
<feature type="region of interest" description="Disordered" evidence="9">
    <location>
        <begin position="1551"/>
        <end position="1572"/>
    </location>
</feature>
<dbReference type="Pfam" id="PF19306">
    <property type="entry name" value="WHD_Lhr"/>
    <property type="match status" value="1"/>
</dbReference>
<dbReference type="GO" id="GO:0016787">
    <property type="term" value="F:hydrolase activity"/>
    <property type="evidence" value="ECO:0007669"/>
    <property type="project" value="UniProtKB-KW"/>
</dbReference>
<proteinExistence type="predicted"/>
<dbReference type="Pfam" id="PF00270">
    <property type="entry name" value="DEAD"/>
    <property type="match status" value="1"/>
</dbReference>
<evidence type="ECO:0000256" key="7">
    <source>
        <dbReference type="ARBA" id="ARBA00023204"/>
    </source>
</evidence>
<dbReference type="Pfam" id="PF23235">
    <property type="entry name" value="WHD_3rd_Lhr"/>
    <property type="match status" value="1"/>
</dbReference>
<feature type="compositionally biased region" description="Gly residues" evidence="9">
    <location>
        <begin position="268"/>
        <end position="287"/>
    </location>
</feature>
<dbReference type="Pfam" id="PF23236">
    <property type="entry name" value="WHD_2nd_Lhr"/>
    <property type="match status" value="1"/>
</dbReference>
<dbReference type="NCBIfam" id="NF007284">
    <property type="entry name" value="PRK09751.1"/>
    <property type="match status" value="1"/>
</dbReference>
<evidence type="ECO:0000256" key="5">
    <source>
        <dbReference type="ARBA" id="ARBA00022840"/>
    </source>
</evidence>
<protein>
    <submittedName>
        <fullName evidence="12">ATP-dependent helicase</fullName>
        <ecNumber evidence="12">3.6.4.-</ecNumber>
    </submittedName>
</protein>
<evidence type="ECO:0000256" key="9">
    <source>
        <dbReference type="SAM" id="MobiDB-lite"/>
    </source>
</evidence>
<keyword evidence="2" id="KW-0227">DNA damage</keyword>
<feature type="domain" description="Helicase C-terminal" evidence="11">
    <location>
        <begin position="298"/>
        <end position="468"/>
    </location>
</feature>
<evidence type="ECO:0000256" key="1">
    <source>
        <dbReference type="ARBA" id="ARBA00022741"/>
    </source>
</evidence>
<feature type="region of interest" description="Disordered" evidence="9">
    <location>
        <begin position="267"/>
        <end position="292"/>
    </location>
</feature>
<evidence type="ECO:0000256" key="4">
    <source>
        <dbReference type="ARBA" id="ARBA00022806"/>
    </source>
</evidence>
<dbReference type="InterPro" id="IPR027417">
    <property type="entry name" value="P-loop_NTPase"/>
</dbReference>
<feature type="region of interest" description="Disordered" evidence="9">
    <location>
        <begin position="989"/>
        <end position="1012"/>
    </location>
</feature>
<dbReference type="Pfam" id="PF23234">
    <property type="entry name" value="WHD_4th_Lhr"/>
    <property type="match status" value="1"/>
</dbReference>
<dbReference type="PROSITE" id="PS51194">
    <property type="entry name" value="HELICASE_CTER"/>
    <property type="match status" value="1"/>
</dbReference>
<evidence type="ECO:0000313" key="13">
    <source>
        <dbReference type="Proteomes" id="UP001219037"/>
    </source>
</evidence>
<dbReference type="InterPro" id="IPR014001">
    <property type="entry name" value="Helicase_ATP-bd"/>
</dbReference>
<evidence type="ECO:0000256" key="2">
    <source>
        <dbReference type="ARBA" id="ARBA00022763"/>
    </source>
</evidence>
<dbReference type="CDD" id="cd18796">
    <property type="entry name" value="SF2_C_LHR"/>
    <property type="match status" value="1"/>
</dbReference>
<dbReference type="InterPro" id="IPR055368">
    <property type="entry name" value="WH3_Lhr"/>
</dbReference>
<feature type="region of interest" description="Disordered" evidence="9">
    <location>
        <begin position="1351"/>
        <end position="1407"/>
    </location>
</feature>
<keyword evidence="4 12" id="KW-0347">Helicase</keyword>
<name>A0ABY8H7M2_9MICC</name>
<evidence type="ECO:0000313" key="12">
    <source>
        <dbReference type="EMBL" id="WFP17152.1"/>
    </source>
</evidence>
<evidence type="ECO:0000259" key="11">
    <source>
        <dbReference type="PROSITE" id="PS51194"/>
    </source>
</evidence>
<keyword evidence="1" id="KW-0547">Nucleotide-binding</keyword>
<organism evidence="12 13">
    <name type="scientific">Citricoccus muralis</name>
    <dbReference type="NCBI Taxonomy" id="169134"/>
    <lineage>
        <taxon>Bacteria</taxon>
        <taxon>Bacillati</taxon>
        <taxon>Actinomycetota</taxon>
        <taxon>Actinomycetes</taxon>
        <taxon>Micrococcales</taxon>
        <taxon>Micrococcaceae</taxon>
        <taxon>Citricoccus</taxon>
    </lineage>
</organism>
<dbReference type="SUPFAM" id="SSF52540">
    <property type="entry name" value="P-loop containing nucleoside triphosphate hydrolases"/>
    <property type="match status" value="1"/>
</dbReference>